<dbReference type="InterPro" id="IPR041624">
    <property type="entry name" value="RGI_lyase"/>
</dbReference>
<dbReference type="InterPro" id="IPR006710">
    <property type="entry name" value="Glyco_hydro_43"/>
</dbReference>
<dbReference type="Pfam" id="PF04616">
    <property type="entry name" value="Glyco_hydro_43"/>
    <property type="match status" value="1"/>
</dbReference>
<name>A0A3D2SGZ9_9BACE</name>
<dbReference type="SUPFAM" id="SSF75005">
    <property type="entry name" value="Arabinanase/levansucrase/invertase"/>
    <property type="match status" value="1"/>
</dbReference>
<dbReference type="EMBL" id="DPVG01000460">
    <property type="protein sequence ID" value="HCK25532.1"/>
    <property type="molecule type" value="Genomic_DNA"/>
</dbReference>
<dbReference type="CDD" id="cd08984">
    <property type="entry name" value="GH43-like"/>
    <property type="match status" value="1"/>
</dbReference>
<feature type="signal peptide" evidence="4">
    <location>
        <begin position="1"/>
        <end position="19"/>
    </location>
</feature>
<accession>A0A3D2SGZ9</accession>
<dbReference type="InterPro" id="IPR034641">
    <property type="entry name" value="RGL11"/>
</dbReference>
<dbReference type="PANTHER" id="PTHR43118:SF1">
    <property type="entry name" value="RHAMNOGALACTURONAN LYASE (EUROFUNG)"/>
    <property type="match status" value="1"/>
</dbReference>
<dbReference type="GO" id="GO:0005975">
    <property type="term" value="P:carbohydrate metabolic process"/>
    <property type="evidence" value="ECO:0007669"/>
    <property type="project" value="InterPro"/>
</dbReference>
<gene>
    <name evidence="7" type="ORF">DHW31_12350</name>
</gene>
<dbReference type="PANTHER" id="PTHR43118">
    <property type="entry name" value="RHAMNOGALACTURONAN LYASE (EUROFUNG)"/>
    <property type="match status" value="1"/>
</dbReference>
<evidence type="ECO:0000256" key="4">
    <source>
        <dbReference type="SAM" id="SignalP"/>
    </source>
</evidence>
<dbReference type="InterPro" id="IPR023296">
    <property type="entry name" value="Glyco_hydro_beta-prop_sf"/>
</dbReference>
<dbReference type="InterPro" id="IPR028994">
    <property type="entry name" value="Integrin_alpha_N"/>
</dbReference>
<dbReference type="Proteomes" id="UP000263098">
    <property type="component" value="Unassembled WGS sequence"/>
</dbReference>
<dbReference type="CDD" id="cd10318">
    <property type="entry name" value="RGL11"/>
    <property type="match status" value="1"/>
</dbReference>
<dbReference type="SUPFAM" id="SSF69318">
    <property type="entry name" value="Integrin alpha N-terminal domain"/>
    <property type="match status" value="1"/>
</dbReference>
<dbReference type="Gene3D" id="1.50.10.10">
    <property type="match status" value="1"/>
</dbReference>
<comment type="similarity">
    <text evidence="1">Belongs to the glycosyl hydrolase 43 family.</text>
</comment>
<organism evidence="7 8">
    <name type="scientific">Bacteroides graminisolvens</name>
    <dbReference type="NCBI Taxonomy" id="477666"/>
    <lineage>
        <taxon>Bacteria</taxon>
        <taxon>Pseudomonadati</taxon>
        <taxon>Bacteroidota</taxon>
        <taxon>Bacteroidia</taxon>
        <taxon>Bacteroidales</taxon>
        <taxon>Bacteroidaceae</taxon>
        <taxon>Bacteroides</taxon>
    </lineage>
</organism>
<feature type="chain" id="PRO_5017722874" evidence="4">
    <location>
        <begin position="20"/>
        <end position="1379"/>
    </location>
</feature>
<reference evidence="7 8" key="1">
    <citation type="journal article" date="2018" name="Nat. Biotechnol.">
        <title>A standardized bacterial taxonomy based on genome phylogeny substantially revises the tree of life.</title>
        <authorList>
            <person name="Parks D.H."/>
            <person name="Chuvochina M."/>
            <person name="Waite D.W."/>
            <person name="Rinke C."/>
            <person name="Skarshewski A."/>
            <person name="Chaumeil P.A."/>
            <person name="Hugenholtz P."/>
        </authorList>
    </citation>
    <scope>NUCLEOTIDE SEQUENCE [LARGE SCALE GENOMIC DNA]</scope>
    <source>
        <strain evidence="7">UBA9667</strain>
    </source>
</reference>
<dbReference type="InterPro" id="IPR049366">
    <property type="entry name" value="RGL11_C"/>
</dbReference>
<keyword evidence="3" id="KW-0326">Glycosidase</keyword>
<dbReference type="InterPro" id="IPR008928">
    <property type="entry name" value="6-hairpin_glycosidase_sf"/>
</dbReference>
<dbReference type="Pfam" id="PF07470">
    <property type="entry name" value="Glyco_hydro_88"/>
    <property type="match status" value="1"/>
</dbReference>
<dbReference type="Pfam" id="PF18370">
    <property type="entry name" value="RGI_lyase"/>
    <property type="match status" value="1"/>
</dbReference>
<protein>
    <submittedName>
        <fullName evidence="7">Uncharacterized protein</fullName>
    </submittedName>
</protein>
<evidence type="ECO:0000256" key="3">
    <source>
        <dbReference type="ARBA" id="ARBA00023295"/>
    </source>
</evidence>
<evidence type="ECO:0000313" key="8">
    <source>
        <dbReference type="Proteomes" id="UP000263098"/>
    </source>
</evidence>
<comment type="caution">
    <text evidence="7">The sequence shown here is derived from an EMBL/GenBank/DDBJ whole genome shotgun (WGS) entry which is preliminary data.</text>
</comment>
<feature type="domain" description="Rhamnogalacturonan I lyase beta-sheet" evidence="5">
    <location>
        <begin position="29"/>
        <end position="106"/>
    </location>
</feature>
<dbReference type="InterPro" id="IPR010905">
    <property type="entry name" value="Glyco_hydro_88"/>
</dbReference>
<evidence type="ECO:0000256" key="2">
    <source>
        <dbReference type="ARBA" id="ARBA00022801"/>
    </source>
</evidence>
<evidence type="ECO:0000259" key="6">
    <source>
        <dbReference type="Pfam" id="PF21348"/>
    </source>
</evidence>
<keyword evidence="4" id="KW-0732">Signal</keyword>
<dbReference type="SUPFAM" id="SSF48208">
    <property type="entry name" value="Six-hairpin glycosidases"/>
    <property type="match status" value="1"/>
</dbReference>
<evidence type="ECO:0000256" key="1">
    <source>
        <dbReference type="ARBA" id="ARBA00009865"/>
    </source>
</evidence>
<dbReference type="Gene3D" id="2.115.10.20">
    <property type="entry name" value="Glycosyl hydrolase domain, family 43"/>
    <property type="match status" value="1"/>
</dbReference>
<dbReference type="InterPro" id="IPR013783">
    <property type="entry name" value="Ig-like_fold"/>
</dbReference>
<proteinExistence type="inferred from homology"/>
<dbReference type="Gene3D" id="2.60.40.10">
    <property type="entry name" value="Immunoglobulins"/>
    <property type="match status" value="1"/>
</dbReference>
<feature type="domain" description="Rhamnogalacturonan lyase family 11 C-terminal" evidence="6">
    <location>
        <begin position="123"/>
        <end position="607"/>
    </location>
</feature>
<dbReference type="InterPro" id="IPR012341">
    <property type="entry name" value="6hp_glycosidase-like_sf"/>
</dbReference>
<evidence type="ECO:0000313" key="7">
    <source>
        <dbReference type="EMBL" id="HCK25532.1"/>
    </source>
</evidence>
<evidence type="ECO:0000259" key="5">
    <source>
        <dbReference type="Pfam" id="PF18370"/>
    </source>
</evidence>
<dbReference type="GO" id="GO:0004553">
    <property type="term" value="F:hydrolase activity, hydrolyzing O-glycosyl compounds"/>
    <property type="evidence" value="ECO:0007669"/>
    <property type="project" value="InterPro"/>
</dbReference>
<dbReference type="Pfam" id="PF21348">
    <property type="entry name" value="RGL11_C"/>
    <property type="match status" value="1"/>
</dbReference>
<sequence>MKKLIGTTLALFVCWLGFAQPAYDFSKMQREKLGRGVVALRQDAQTVFISWRYLSADPLDVSFNVYRNGKKINQKPVSESTCFYDHREETTEAVYTIKAISQSTKTALPEGRYKLSANAPAGYLNIPLNRPQGGVTPSGETYTYIPNDASIGDVDGDGEYEIILKWDPSNAHDNAHNGYTGPVLFDCYRLDGKHLWRINLGRNIRAGAHYTQFMVFDFDGDHRAEVVMKTSDGTVDGKGKVIGDAAADYRAESGRILTGNEYLTVFSGATGEALYTTNYVPERGDLMGWGDDHANRSDRYLACVAYLDGVHPSVVMCRGYYTRTVLAAFDWNGKELKQRWVFDSNQPEWSNYAGQGNHNLRVGDVDGDGCDEIMYGSCAIDHNGKGLYSTGMGHGDAMHLTQFDPSNPKLQVWDCHENKRDGSSFRDAATGKVLWQVKSSIDVGRAMAADIDPTNPGVEMWSLASGGIRNFKGEVINPDIRTLPVNMAVWWDGDLLREMLNKNVVSKYDWKTKKCSPLVVFEGAMSNNGTKSTPCLQGDLVGDWREEVLLRTEDNSALRLYVSTLPTDYRFHTFLEDPVYRISIATQNVAYNQPTQPGFYFGPDIKKGQFRGYQFKEKEAANDMNSPLHLLAPEYKVPYGELSIQEVKSDMDRVLQFLEESTPAKVINKQTGKQVTDYKEMDGDATLERGLFRLASYEWGVTYAAMLAAGDATGDARYKDYTLSRFRFFTEIVPHFKRLMSNYGVIDAQMKQMLTPHALDDAGAMCAAMIKAELTDEKLNLRPMIDNYMDYIMNKEYRLSDGTFARNRPQHNTLWLDDMFMSVPAIAQMGKLTGDSKYYDEAVRQILQFSKRMFVPEKGLYRHGWVEGMSDHPAFHWGRANGWAILTMTEVLDVLPLNHPGYEQVMNQYKAHIRGLAACQGGDGFWHQLLDRNDSYEETSATAIYVYCLAHAINKGWIDALAYGPVVQLGWHAVSTKINTKGEVEGTCVGTGMGFDPAFYYYRPVNVYAAHGYGPVLWAGAEMINLLRTQHPKMNDSAVQYYHTEQTTNEPIFSVPVDDLNSSQNITVGKGYKVADKPLFRDPKFDGAADPTLIWNKKEKKWFMFYTNRRANLKETHGVDWVHGTPIGIAESTDGGATWKYRCDAKINYGGKDYTYWAPDVIEEKGRYHMFLTVVPGTFSDWAHEREIVHFISSDLINWKFSDKVKLASDKVIDAGLVKAPNGLWRMYYNNERDNKSIYYSESKDLKNWVNYGKVISDRRGEGPKVFKWMNKYFMIVDNWNGLGVYSSDDMENWVRQPQNILQGGGNGPDDGTQGQHADVVVSNDRAYIFYFTHPGRVGAAAKTDTPDTRRTTIHVAELKYINGEIVCNRDLPVYINLK</sequence>
<keyword evidence="2" id="KW-0378">Hydrolase</keyword>